<protein>
    <submittedName>
        <fullName evidence="1">Uncharacterized protein</fullName>
    </submittedName>
</protein>
<dbReference type="Proteomes" id="UP000192907">
    <property type="component" value="Unassembled WGS sequence"/>
</dbReference>
<proteinExistence type="predicted"/>
<dbReference type="AlphaFoldDB" id="A0A1Y6BSG4"/>
<evidence type="ECO:0000313" key="1">
    <source>
        <dbReference type="EMBL" id="SMF18748.1"/>
    </source>
</evidence>
<name>A0A1Y6BSG4_9BACT</name>
<dbReference type="STRING" id="1513793.SAMN06296036_106201"/>
<evidence type="ECO:0000313" key="2">
    <source>
        <dbReference type="Proteomes" id="UP000192907"/>
    </source>
</evidence>
<dbReference type="EMBL" id="FWZT01000006">
    <property type="protein sequence ID" value="SMF18748.1"/>
    <property type="molecule type" value="Genomic_DNA"/>
</dbReference>
<dbReference type="RefSeq" id="WP_132317753.1">
    <property type="nucleotide sequence ID" value="NZ_FWZT01000006.1"/>
</dbReference>
<accession>A0A1Y6BSG4</accession>
<sequence length="289" mass="32385">MKMTFFTIGLILSLWSCQKNQDQSVSKHREKQHHSGIKFVLPEENKVPLTLEGFCSGIPNVQAITSQNITQELEVLCSNGTPSTVFQQIYSNPYQGSGNTEDFIVRLPQDADLTGELVQIFIAYGMKIPKNAVPTLIAEEPIALLPYQEGILTINAQFLAPPENQGDADTSFIVEQTTDVNRQNNPQVIFKDISKHRLNMYRLHPNNFDFFMAARTLMEETEQFKKSNIVRGVMADPENPDASTYVFSIVNVIMNSRGDPDGNIAEGTTDTFFDFFNASIANSYNAQTQ</sequence>
<keyword evidence="2" id="KW-1185">Reference proteome</keyword>
<dbReference type="OrthoDB" id="5312264at2"/>
<gene>
    <name evidence="1" type="ORF">SAMN06296036_106201</name>
</gene>
<organism evidence="1 2">
    <name type="scientific">Pseudobacteriovorax antillogorgiicola</name>
    <dbReference type="NCBI Taxonomy" id="1513793"/>
    <lineage>
        <taxon>Bacteria</taxon>
        <taxon>Pseudomonadati</taxon>
        <taxon>Bdellovibrionota</taxon>
        <taxon>Oligoflexia</taxon>
        <taxon>Oligoflexales</taxon>
        <taxon>Pseudobacteriovoracaceae</taxon>
        <taxon>Pseudobacteriovorax</taxon>
    </lineage>
</organism>
<reference evidence="2" key="1">
    <citation type="submission" date="2017-04" db="EMBL/GenBank/DDBJ databases">
        <authorList>
            <person name="Varghese N."/>
            <person name="Submissions S."/>
        </authorList>
    </citation>
    <scope>NUCLEOTIDE SEQUENCE [LARGE SCALE GENOMIC DNA]</scope>
    <source>
        <strain evidence="2">RKEM611</strain>
    </source>
</reference>